<evidence type="ECO:0000313" key="2">
    <source>
        <dbReference type="Proteomes" id="UP000051802"/>
    </source>
</evidence>
<comment type="caution">
    <text evidence="1">The sequence shown here is derived from an EMBL/GenBank/DDBJ whole genome shotgun (WGS) entry which is preliminary data.</text>
</comment>
<name>A0A0R0AXH8_9GAMM</name>
<dbReference type="Proteomes" id="UP000051802">
    <property type="component" value="Unassembled WGS sequence"/>
</dbReference>
<sequence>MDVELHLPREWDSLPHWVKDELLTGSRDLPFYSWHIQKLVDHAENMKAVWHMFDKHRESFKFKGPVHSLLCVLHYAALGPDPGQPRTDDDRQAISGAIQKHVEGLARQIERLGTSSAFGLYPLGIASAVGVAAWDKAENKVTQPFESTTEQILAVLDRVGIAADARKSVADQLEALQYEIEHEVMELYSDPREAMQALATGAQEWAEDCGWGRYDIIWHIGSSVRDWFGRNHFSATATLTTAITGNEVSEDVVAGVMKRRLRMLSHQKVKV</sequence>
<reference evidence="1 2" key="1">
    <citation type="submission" date="2015-10" db="EMBL/GenBank/DDBJ databases">
        <title>Genome sequencing and analysis of members of genus Stenotrophomonas.</title>
        <authorList>
            <person name="Patil P.P."/>
            <person name="Midha S."/>
            <person name="Patil P.B."/>
        </authorList>
    </citation>
    <scope>NUCLEOTIDE SEQUENCE [LARGE SCALE GENOMIC DNA]</scope>
    <source>
        <strain evidence="1 2">JCM 16536</strain>
    </source>
</reference>
<proteinExistence type="predicted"/>
<organism evidence="1 2">
    <name type="scientific">Stenotrophomonas panacihumi</name>
    <dbReference type="NCBI Taxonomy" id="676599"/>
    <lineage>
        <taxon>Bacteria</taxon>
        <taxon>Pseudomonadati</taxon>
        <taxon>Pseudomonadota</taxon>
        <taxon>Gammaproteobacteria</taxon>
        <taxon>Lysobacterales</taxon>
        <taxon>Lysobacteraceae</taxon>
        <taxon>Stenotrophomonas</taxon>
    </lineage>
</organism>
<dbReference type="AlphaFoldDB" id="A0A0R0AXH8"/>
<dbReference type="STRING" id="676599.ARC20_06520"/>
<accession>A0A0R0AXH8</accession>
<protein>
    <submittedName>
        <fullName evidence="1">Uncharacterized protein</fullName>
    </submittedName>
</protein>
<dbReference type="EMBL" id="LLXU01000058">
    <property type="protein sequence ID" value="KRG46049.1"/>
    <property type="molecule type" value="Genomic_DNA"/>
</dbReference>
<dbReference type="RefSeq" id="WP_057645491.1">
    <property type="nucleotide sequence ID" value="NZ_LLXU01000058.1"/>
</dbReference>
<gene>
    <name evidence="1" type="ORF">ARC20_06520</name>
</gene>
<evidence type="ECO:0000313" key="1">
    <source>
        <dbReference type="EMBL" id="KRG46049.1"/>
    </source>
</evidence>
<keyword evidence="2" id="KW-1185">Reference proteome</keyword>